<keyword evidence="3" id="KW-1185">Reference proteome</keyword>
<dbReference type="Proteomes" id="UP000724672">
    <property type="component" value="Unassembled WGS sequence"/>
</dbReference>
<gene>
    <name evidence="2" type="ORF">GOQ27_04175</name>
</gene>
<dbReference type="InterPro" id="IPR000086">
    <property type="entry name" value="NUDIX_hydrolase_dom"/>
</dbReference>
<accession>A0A942UWE9</accession>
<proteinExistence type="predicted"/>
<dbReference type="PROSITE" id="PS51462">
    <property type="entry name" value="NUDIX"/>
    <property type="match status" value="1"/>
</dbReference>
<dbReference type="PANTHER" id="PTHR10885:SF0">
    <property type="entry name" value="ISOPENTENYL-DIPHOSPHATE DELTA-ISOMERASE"/>
    <property type="match status" value="1"/>
</dbReference>
<name>A0A942UWE9_9FIRM</name>
<feature type="domain" description="Nudix hydrolase" evidence="1">
    <location>
        <begin position="31"/>
        <end position="163"/>
    </location>
</feature>
<dbReference type="Pfam" id="PF00293">
    <property type="entry name" value="NUDIX"/>
    <property type="match status" value="1"/>
</dbReference>
<dbReference type="EMBL" id="WSFT01000019">
    <property type="protein sequence ID" value="MBS4537646.1"/>
    <property type="molecule type" value="Genomic_DNA"/>
</dbReference>
<reference evidence="2" key="1">
    <citation type="submission" date="2019-12" db="EMBL/GenBank/DDBJ databases">
        <title>Clostridiaceae gen. nov. sp. nov., isolated from sediment in Xinjiang, China.</title>
        <authorList>
            <person name="Zhang R."/>
        </authorList>
    </citation>
    <scope>NUCLEOTIDE SEQUENCE</scope>
    <source>
        <strain evidence="2">D2Q-11</strain>
    </source>
</reference>
<evidence type="ECO:0000313" key="3">
    <source>
        <dbReference type="Proteomes" id="UP000724672"/>
    </source>
</evidence>
<evidence type="ECO:0000259" key="1">
    <source>
        <dbReference type="PROSITE" id="PS51462"/>
    </source>
</evidence>
<evidence type="ECO:0000313" key="2">
    <source>
        <dbReference type="EMBL" id="MBS4537646.1"/>
    </source>
</evidence>
<dbReference type="AlphaFoldDB" id="A0A942UWE9"/>
<dbReference type="PANTHER" id="PTHR10885">
    <property type="entry name" value="ISOPENTENYL-DIPHOSPHATE DELTA-ISOMERASE"/>
    <property type="match status" value="1"/>
</dbReference>
<dbReference type="RefSeq" id="WP_203365568.1">
    <property type="nucleotide sequence ID" value="NZ_WSFT01000019.1"/>
</dbReference>
<dbReference type="Gene3D" id="3.90.79.10">
    <property type="entry name" value="Nucleoside Triphosphate Pyrophosphohydrolase"/>
    <property type="match status" value="1"/>
</dbReference>
<dbReference type="SUPFAM" id="SSF55811">
    <property type="entry name" value="Nudix"/>
    <property type="match status" value="1"/>
</dbReference>
<dbReference type="GO" id="GO:0003824">
    <property type="term" value="F:catalytic activity"/>
    <property type="evidence" value="ECO:0007669"/>
    <property type="project" value="UniProtKB-ARBA"/>
</dbReference>
<sequence length="171" mass="20268">MKEIEFLDLVDEDDNVIDKDERENIISSNQKNYRVINIFIFNSEGKMIIPRRSSNRRIFPDCYDFSVGGHVSSRESYEEAAYKELREELGIENVILKEIGYFHPKDLNTSSFSKLYRLVYDGELNIDRDGISEIHYFSIDEIIELLKENPKKFKGDFKPLFEYYLSNLRIN</sequence>
<protein>
    <submittedName>
        <fullName evidence="2">NUDIX domain-containing protein</fullName>
    </submittedName>
</protein>
<organism evidence="2 3">
    <name type="scientific">Anaeromonas frigoriresistens</name>
    <dbReference type="NCBI Taxonomy" id="2683708"/>
    <lineage>
        <taxon>Bacteria</taxon>
        <taxon>Bacillati</taxon>
        <taxon>Bacillota</taxon>
        <taxon>Tissierellia</taxon>
        <taxon>Tissierellales</taxon>
        <taxon>Thermohalobacteraceae</taxon>
        <taxon>Anaeromonas</taxon>
    </lineage>
</organism>
<comment type="caution">
    <text evidence="2">The sequence shown here is derived from an EMBL/GenBank/DDBJ whole genome shotgun (WGS) entry which is preliminary data.</text>
</comment>
<dbReference type="InterPro" id="IPR015797">
    <property type="entry name" value="NUDIX_hydrolase-like_dom_sf"/>
</dbReference>